<dbReference type="Proteomes" id="UP001060215">
    <property type="component" value="Chromosome 13"/>
</dbReference>
<keyword evidence="2" id="KW-1185">Reference proteome</keyword>
<reference evidence="1 2" key="1">
    <citation type="journal article" date="2022" name="Plant J.">
        <title>Chromosome-level genome of Camellia lanceoleosa provides a valuable resource for understanding genome evolution and self-incompatibility.</title>
        <authorList>
            <person name="Gong W."/>
            <person name="Xiao S."/>
            <person name="Wang L."/>
            <person name="Liao Z."/>
            <person name="Chang Y."/>
            <person name="Mo W."/>
            <person name="Hu G."/>
            <person name="Li W."/>
            <person name="Zhao G."/>
            <person name="Zhu H."/>
            <person name="Hu X."/>
            <person name="Ji K."/>
            <person name="Xiang X."/>
            <person name="Song Q."/>
            <person name="Yuan D."/>
            <person name="Jin S."/>
            <person name="Zhang L."/>
        </authorList>
    </citation>
    <scope>NUCLEOTIDE SEQUENCE [LARGE SCALE GENOMIC DNA]</scope>
    <source>
        <strain evidence="1">SQ_2022a</strain>
    </source>
</reference>
<organism evidence="1 2">
    <name type="scientific">Camellia lanceoleosa</name>
    <dbReference type="NCBI Taxonomy" id="1840588"/>
    <lineage>
        <taxon>Eukaryota</taxon>
        <taxon>Viridiplantae</taxon>
        <taxon>Streptophyta</taxon>
        <taxon>Embryophyta</taxon>
        <taxon>Tracheophyta</taxon>
        <taxon>Spermatophyta</taxon>
        <taxon>Magnoliopsida</taxon>
        <taxon>eudicotyledons</taxon>
        <taxon>Gunneridae</taxon>
        <taxon>Pentapetalae</taxon>
        <taxon>asterids</taxon>
        <taxon>Ericales</taxon>
        <taxon>Theaceae</taxon>
        <taxon>Camellia</taxon>
    </lineage>
</organism>
<dbReference type="EMBL" id="CM045770">
    <property type="protein sequence ID" value="KAI7991509.1"/>
    <property type="molecule type" value="Genomic_DNA"/>
</dbReference>
<evidence type="ECO:0000313" key="2">
    <source>
        <dbReference type="Proteomes" id="UP001060215"/>
    </source>
</evidence>
<gene>
    <name evidence="1" type="ORF">LOK49_LG12G00401</name>
</gene>
<name>A0ACC0FS54_9ERIC</name>
<accession>A0ACC0FS54</accession>
<protein>
    <submittedName>
        <fullName evidence="1">Uncharacterized protein</fullName>
    </submittedName>
</protein>
<proteinExistence type="predicted"/>
<sequence>MKSFLLGLLCSSPNNFPTEIIQNISIEVVRDIAESAVPGLQILASNSVIKVVISSNEEVAEDEVYLEKSVSYQTPQQREWSSSVCRSNGRPMAPPAVDIGSGTIRNKEECDPISINIASL</sequence>
<comment type="caution">
    <text evidence="1">The sequence shown here is derived from an EMBL/GenBank/DDBJ whole genome shotgun (WGS) entry which is preliminary data.</text>
</comment>
<evidence type="ECO:0000313" key="1">
    <source>
        <dbReference type="EMBL" id="KAI7991509.1"/>
    </source>
</evidence>